<dbReference type="AlphaFoldDB" id="A0A220U7Y1"/>
<gene>
    <name evidence="1" type="ORF">CFK37_18315</name>
</gene>
<evidence type="ECO:0000313" key="2">
    <source>
        <dbReference type="Proteomes" id="UP000198312"/>
    </source>
</evidence>
<sequence length="78" mass="8808">MLKTTNLSINHVAIEVGYHHNLLNSTIFIMREDHPKRLSGTGEIQIKTDGIWIAIVLPSRRFSLKQASGNHQTYLPGQ</sequence>
<reference evidence="1 2" key="1">
    <citation type="submission" date="2017-07" db="EMBL/GenBank/DDBJ databases">
        <title>Virgibacillus sp. LM2416.</title>
        <authorList>
            <person name="Tak E.J."/>
            <person name="Bae J.-W."/>
        </authorList>
    </citation>
    <scope>NUCLEOTIDE SEQUENCE [LARGE SCALE GENOMIC DNA]</scope>
    <source>
        <strain evidence="1 2">LM2416</strain>
    </source>
</reference>
<accession>A0A220U7Y1</accession>
<evidence type="ECO:0000313" key="1">
    <source>
        <dbReference type="EMBL" id="ASK63971.1"/>
    </source>
</evidence>
<dbReference type="EMBL" id="CP022315">
    <property type="protein sequence ID" value="ASK63971.1"/>
    <property type="molecule type" value="Genomic_DNA"/>
</dbReference>
<protein>
    <submittedName>
        <fullName evidence="1">Uncharacterized protein</fullName>
    </submittedName>
</protein>
<proteinExistence type="predicted"/>
<name>A0A220U7Y1_9BACI</name>
<organism evidence="1 2">
    <name type="scientific">Virgibacillus phasianinus</name>
    <dbReference type="NCBI Taxonomy" id="2017483"/>
    <lineage>
        <taxon>Bacteria</taxon>
        <taxon>Bacillati</taxon>
        <taxon>Bacillota</taxon>
        <taxon>Bacilli</taxon>
        <taxon>Bacillales</taxon>
        <taxon>Bacillaceae</taxon>
        <taxon>Virgibacillus</taxon>
    </lineage>
</organism>
<keyword evidence="2" id="KW-1185">Reference proteome</keyword>
<dbReference type="Proteomes" id="UP000198312">
    <property type="component" value="Chromosome"/>
</dbReference>
<dbReference type="KEGG" id="vil:CFK37_18315"/>